<evidence type="ECO:0000313" key="4">
    <source>
        <dbReference type="Proteomes" id="UP000337189"/>
    </source>
</evidence>
<dbReference type="GO" id="GO:0016788">
    <property type="term" value="F:hydrolase activity, acting on ester bonds"/>
    <property type="evidence" value="ECO:0007669"/>
    <property type="project" value="InterPro"/>
</dbReference>
<proteinExistence type="predicted"/>
<dbReference type="SUPFAM" id="SSF54060">
    <property type="entry name" value="His-Me finger endonucleases"/>
    <property type="match status" value="1"/>
</dbReference>
<evidence type="ECO:0000259" key="2">
    <source>
        <dbReference type="Pfam" id="PF13392"/>
    </source>
</evidence>
<evidence type="ECO:0000313" key="3">
    <source>
        <dbReference type="EMBL" id="VVD90939.1"/>
    </source>
</evidence>
<organism evidence="3 4">
    <name type="scientific">Pandoraea communis</name>
    <dbReference type="NCBI Taxonomy" id="2508297"/>
    <lineage>
        <taxon>Bacteria</taxon>
        <taxon>Pseudomonadati</taxon>
        <taxon>Pseudomonadota</taxon>
        <taxon>Betaproteobacteria</taxon>
        <taxon>Burkholderiales</taxon>
        <taxon>Burkholderiaceae</taxon>
        <taxon>Pandoraea</taxon>
    </lineage>
</organism>
<dbReference type="Pfam" id="PF13392">
    <property type="entry name" value="HNH_3"/>
    <property type="match status" value="1"/>
</dbReference>
<feature type="domain" description="NUMOD4" evidence="1">
    <location>
        <begin position="10"/>
        <end position="52"/>
    </location>
</feature>
<dbReference type="InterPro" id="IPR003615">
    <property type="entry name" value="HNH_nuc"/>
</dbReference>
<sequence>MTSASIGTSEVWKPVSIWGGKYEVSSLGRVRNTSSQQFMKACVNNRDGYLCVYAWVDGKTVCRNVHRLVAEAFLPNPDDLPCVNHLNGDYLDPRVANLEWCTHRQNTHHAINSLGRTFAQNLRCGKGVESGASRLSDADVRSIRRLASTGHAQKDIAERFGISKSNVSAIVRRLTWSHV</sequence>
<dbReference type="Pfam" id="PF07463">
    <property type="entry name" value="NUMOD4"/>
    <property type="match status" value="1"/>
</dbReference>
<dbReference type="InterPro" id="IPR044925">
    <property type="entry name" value="His-Me_finger_sf"/>
</dbReference>
<dbReference type="InterPro" id="IPR010902">
    <property type="entry name" value="NUMOD4"/>
</dbReference>
<dbReference type="Proteomes" id="UP000337189">
    <property type="component" value="Unassembled WGS sequence"/>
</dbReference>
<evidence type="ECO:0008006" key="5">
    <source>
        <dbReference type="Google" id="ProtNLM"/>
    </source>
</evidence>
<dbReference type="EMBL" id="CABPSJ010000002">
    <property type="protein sequence ID" value="VVD90939.1"/>
    <property type="molecule type" value="Genomic_DNA"/>
</dbReference>
<dbReference type="AlphaFoldDB" id="A0A5E4TYJ0"/>
<feature type="domain" description="HNH nuclease" evidence="2">
    <location>
        <begin position="65"/>
        <end position="107"/>
    </location>
</feature>
<dbReference type="Gene3D" id="3.90.75.20">
    <property type="match status" value="1"/>
</dbReference>
<dbReference type="RefSeq" id="WP_174979411.1">
    <property type="nucleotide sequence ID" value="NZ_CABPSJ010000002.1"/>
</dbReference>
<name>A0A5E4TYJ0_9BURK</name>
<accession>A0A5E4TYJ0</accession>
<protein>
    <recommendedName>
        <fullName evidence="5">HNH nuclease domain-containing protein</fullName>
    </recommendedName>
</protein>
<reference evidence="3 4" key="1">
    <citation type="submission" date="2019-08" db="EMBL/GenBank/DDBJ databases">
        <authorList>
            <person name="Peeters C."/>
        </authorList>
    </citation>
    <scope>NUCLEOTIDE SEQUENCE [LARGE SCALE GENOMIC DNA]</scope>
    <source>
        <strain evidence="3 4">LMG 31110</strain>
    </source>
</reference>
<evidence type="ECO:0000259" key="1">
    <source>
        <dbReference type="Pfam" id="PF07463"/>
    </source>
</evidence>
<gene>
    <name evidence="3" type="ORF">PCO31110_01616</name>
</gene>